<evidence type="ECO:0000256" key="12">
    <source>
        <dbReference type="ARBA" id="ARBA00023326"/>
    </source>
</evidence>
<feature type="domain" description="GH18" evidence="16">
    <location>
        <begin position="29"/>
        <end position="293"/>
    </location>
</feature>
<evidence type="ECO:0000313" key="17">
    <source>
        <dbReference type="EMBL" id="CAI9092347.1"/>
    </source>
</evidence>
<protein>
    <recommendedName>
        <fullName evidence="4">chitinase</fullName>
        <ecNumber evidence="4">3.2.1.14</ecNumber>
    </recommendedName>
</protein>
<organism evidence="17 18">
    <name type="scientific">Oldenlandia corymbosa var. corymbosa</name>
    <dbReference type="NCBI Taxonomy" id="529605"/>
    <lineage>
        <taxon>Eukaryota</taxon>
        <taxon>Viridiplantae</taxon>
        <taxon>Streptophyta</taxon>
        <taxon>Embryophyta</taxon>
        <taxon>Tracheophyta</taxon>
        <taxon>Spermatophyta</taxon>
        <taxon>Magnoliopsida</taxon>
        <taxon>eudicotyledons</taxon>
        <taxon>Gunneridae</taxon>
        <taxon>Pentapetalae</taxon>
        <taxon>asterids</taxon>
        <taxon>lamiids</taxon>
        <taxon>Gentianales</taxon>
        <taxon>Rubiaceae</taxon>
        <taxon>Rubioideae</taxon>
        <taxon>Spermacoceae</taxon>
        <taxon>Hedyotis-Oldenlandia complex</taxon>
        <taxon>Oldenlandia</taxon>
    </lineage>
</organism>
<evidence type="ECO:0000256" key="7">
    <source>
        <dbReference type="ARBA" id="ARBA00022801"/>
    </source>
</evidence>
<dbReference type="PANTHER" id="PTHR45708">
    <property type="entry name" value="ENDOCHITINASE"/>
    <property type="match status" value="1"/>
</dbReference>
<evidence type="ECO:0000256" key="15">
    <source>
        <dbReference type="SAM" id="SignalP"/>
    </source>
</evidence>
<keyword evidence="5" id="KW-0964">Secreted</keyword>
<evidence type="ECO:0000256" key="6">
    <source>
        <dbReference type="ARBA" id="ARBA00022729"/>
    </source>
</evidence>
<dbReference type="GO" id="GO:0008843">
    <property type="term" value="F:endochitinase activity"/>
    <property type="evidence" value="ECO:0007669"/>
    <property type="project" value="UniProtKB-EC"/>
</dbReference>
<dbReference type="GO" id="GO:0005576">
    <property type="term" value="C:extracellular region"/>
    <property type="evidence" value="ECO:0007669"/>
    <property type="project" value="UniProtKB-SubCell"/>
</dbReference>
<dbReference type="PROSITE" id="PS51910">
    <property type="entry name" value="GH18_2"/>
    <property type="match status" value="1"/>
</dbReference>
<evidence type="ECO:0000256" key="14">
    <source>
        <dbReference type="RuleBase" id="RU000489"/>
    </source>
</evidence>
<evidence type="ECO:0000256" key="11">
    <source>
        <dbReference type="ARBA" id="ARBA00023295"/>
    </source>
</evidence>
<dbReference type="Proteomes" id="UP001161247">
    <property type="component" value="Chromosome 1"/>
</dbReference>
<dbReference type="InterPro" id="IPR017853">
    <property type="entry name" value="GH"/>
</dbReference>
<feature type="chain" id="PRO_5043326011" description="chitinase" evidence="15">
    <location>
        <begin position="29"/>
        <end position="293"/>
    </location>
</feature>
<dbReference type="FunFam" id="3.20.20.80:FF:000015">
    <property type="entry name" value="Acidic endochitinase SE2"/>
    <property type="match status" value="1"/>
</dbReference>
<evidence type="ECO:0000256" key="13">
    <source>
        <dbReference type="ARBA" id="ARBA00059418"/>
    </source>
</evidence>
<gene>
    <name evidence="17" type="ORF">OLC1_LOCUS4036</name>
</gene>
<feature type="signal peptide" evidence="15">
    <location>
        <begin position="1"/>
        <end position="28"/>
    </location>
</feature>
<comment type="function">
    <text evidence="13">This protein functions as a defense against chitin containing fungal pathogens.</text>
</comment>
<comment type="catalytic activity">
    <reaction evidence="1">
        <text>Random endo-hydrolysis of N-acetyl-beta-D-glucosaminide (1-&gt;4)-beta-linkages in chitin and chitodextrins.</text>
        <dbReference type="EC" id="3.2.1.14"/>
    </reaction>
</comment>
<dbReference type="Gene3D" id="3.20.20.80">
    <property type="entry name" value="Glycosidases"/>
    <property type="match status" value="1"/>
</dbReference>
<keyword evidence="8" id="KW-0146">Chitin degradation</keyword>
<accession>A0AAV1CAC3</accession>
<dbReference type="PROSITE" id="PS01095">
    <property type="entry name" value="GH18_1"/>
    <property type="match status" value="1"/>
</dbReference>
<evidence type="ECO:0000256" key="10">
    <source>
        <dbReference type="ARBA" id="ARBA00023277"/>
    </source>
</evidence>
<sequence length="293" mass="31096">MAGFVRATFSALSLLIAIASLLINSSQGAGIAVYWGQNGGEGTLTETCATGNYQFVNIAFLNDFGNGQSPGLDLAGHCSQAAGTCTSLSNEIKSCQNQRIKVFLSLGGFIGNYGLTSPDDARQVAQYLWDNFLGGQSGSRPLGDAVLDGIDFDIEKGSGQYWDDLARALKGLGGNVYLSAAPQCPFPDAHLDTAIKTGLFDYVWIQFYNNGQCQYGANADNLIASWNQWTSVPCNQIFLGVPASAEASPGHIPPDVLTSQVLPAIKSSPKYAGVMVWNKFFDNGYSSAIKSSV</sequence>
<comment type="subcellular location">
    <subcellularLocation>
        <location evidence="2">Secreted</location>
    </subcellularLocation>
</comment>
<evidence type="ECO:0000256" key="9">
    <source>
        <dbReference type="ARBA" id="ARBA00023157"/>
    </source>
</evidence>
<evidence type="ECO:0000256" key="4">
    <source>
        <dbReference type="ARBA" id="ARBA00012729"/>
    </source>
</evidence>
<dbReference type="InterPro" id="IPR001579">
    <property type="entry name" value="Glyco_hydro_18_chit_AS"/>
</dbReference>
<evidence type="ECO:0000313" key="18">
    <source>
        <dbReference type="Proteomes" id="UP001161247"/>
    </source>
</evidence>
<keyword evidence="6 15" id="KW-0732">Signal</keyword>
<dbReference type="SUPFAM" id="SSF51445">
    <property type="entry name" value="(Trans)glycosidases"/>
    <property type="match status" value="1"/>
</dbReference>
<keyword evidence="11 14" id="KW-0326">Glycosidase</keyword>
<evidence type="ECO:0000256" key="1">
    <source>
        <dbReference type="ARBA" id="ARBA00000822"/>
    </source>
</evidence>
<evidence type="ECO:0000256" key="3">
    <source>
        <dbReference type="ARBA" id="ARBA00009121"/>
    </source>
</evidence>
<dbReference type="GO" id="GO:0006032">
    <property type="term" value="P:chitin catabolic process"/>
    <property type="evidence" value="ECO:0007669"/>
    <property type="project" value="UniProtKB-KW"/>
</dbReference>
<evidence type="ECO:0000256" key="5">
    <source>
        <dbReference type="ARBA" id="ARBA00022525"/>
    </source>
</evidence>
<dbReference type="CDD" id="cd02877">
    <property type="entry name" value="GH18_hevamine_XipI_class_III"/>
    <property type="match status" value="1"/>
</dbReference>
<dbReference type="Pfam" id="PF00704">
    <property type="entry name" value="Glyco_hydro_18"/>
    <property type="match status" value="1"/>
</dbReference>
<dbReference type="PANTHER" id="PTHR45708:SF22">
    <property type="entry name" value="ACIDIC ENDOCHITINASE"/>
    <property type="match status" value="1"/>
</dbReference>
<dbReference type="InterPro" id="IPR001223">
    <property type="entry name" value="Glyco_hydro18_cat"/>
</dbReference>
<evidence type="ECO:0000256" key="2">
    <source>
        <dbReference type="ARBA" id="ARBA00004613"/>
    </source>
</evidence>
<keyword evidence="10" id="KW-0119">Carbohydrate metabolism</keyword>
<dbReference type="EC" id="3.2.1.14" evidence="4"/>
<keyword evidence="18" id="KW-1185">Reference proteome</keyword>
<keyword evidence="9" id="KW-1015">Disulfide bond</keyword>
<evidence type="ECO:0000256" key="8">
    <source>
        <dbReference type="ARBA" id="ARBA00023024"/>
    </source>
</evidence>
<keyword evidence="12" id="KW-0624">Polysaccharide degradation</keyword>
<dbReference type="AlphaFoldDB" id="A0AAV1CAC3"/>
<proteinExistence type="inferred from homology"/>
<evidence type="ECO:0000259" key="16">
    <source>
        <dbReference type="PROSITE" id="PS51910"/>
    </source>
</evidence>
<dbReference type="GO" id="GO:0000272">
    <property type="term" value="P:polysaccharide catabolic process"/>
    <property type="evidence" value="ECO:0007669"/>
    <property type="project" value="UniProtKB-KW"/>
</dbReference>
<name>A0AAV1CAC3_OLDCO</name>
<dbReference type="InterPro" id="IPR050542">
    <property type="entry name" value="Glycosyl_Hydrlase18_Chitinase"/>
</dbReference>
<comment type="similarity">
    <text evidence="3">Belongs to the glycosyl hydrolase 18 family. Chitinase class II subfamily.</text>
</comment>
<dbReference type="InterPro" id="IPR045321">
    <property type="entry name" value="Cts1-like"/>
</dbReference>
<dbReference type="EMBL" id="OX459118">
    <property type="protein sequence ID" value="CAI9092347.1"/>
    <property type="molecule type" value="Genomic_DNA"/>
</dbReference>
<keyword evidence="7 14" id="KW-0378">Hydrolase</keyword>
<reference evidence="17" key="1">
    <citation type="submission" date="2023-03" db="EMBL/GenBank/DDBJ databases">
        <authorList>
            <person name="Julca I."/>
        </authorList>
    </citation>
    <scope>NUCLEOTIDE SEQUENCE</scope>
</reference>